<keyword evidence="1" id="KW-0479">Metal-binding</keyword>
<keyword evidence="3" id="KW-0862">Zinc</keyword>
<dbReference type="EMBL" id="JADGJW010000247">
    <property type="protein sequence ID" value="KAJ3221169.1"/>
    <property type="molecule type" value="Genomic_DNA"/>
</dbReference>
<dbReference type="PROSITE" id="PS51039">
    <property type="entry name" value="ZF_AN1"/>
    <property type="match status" value="1"/>
</dbReference>
<evidence type="ECO:0000256" key="2">
    <source>
        <dbReference type="ARBA" id="ARBA00022771"/>
    </source>
</evidence>
<dbReference type="InterPro" id="IPR000058">
    <property type="entry name" value="Znf_AN1"/>
</dbReference>
<dbReference type="InterPro" id="IPR057358">
    <property type="entry name" value="UBL_ZFAND1-like"/>
</dbReference>
<keyword evidence="7" id="KW-1185">Reference proteome</keyword>
<dbReference type="Pfam" id="PF25327">
    <property type="entry name" value="UBL_ZFAND1"/>
    <property type="match status" value="1"/>
</dbReference>
<reference evidence="6" key="1">
    <citation type="submission" date="2020-05" db="EMBL/GenBank/DDBJ databases">
        <title>Phylogenomic resolution of chytrid fungi.</title>
        <authorList>
            <person name="Stajich J.E."/>
            <person name="Amses K."/>
            <person name="Simmons R."/>
            <person name="Seto K."/>
            <person name="Myers J."/>
            <person name="Bonds A."/>
            <person name="Quandt C.A."/>
            <person name="Barry K."/>
            <person name="Liu P."/>
            <person name="Grigoriev I."/>
            <person name="Longcore J.E."/>
            <person name="James T.Y."/>
        </authorList>
    </citation>
    <scope>NUCLEOTIDE SEQUENCE</scope>
    <source>
        <strain evidence="6">JEL0476</strain>
    </source>
</reference>
<keyword evidence="2 4" id="KW-0863">Zinc-finger</keyword>
<dbReference type="GO" id="GO:0008270">
    <property type="term" value="F:zinc ion binding"/>
    <property type="evidence" value="ECO:0007669"/>
    <property type="project" value="UniProtKB-KW"/>
</dbReference>
<dbReference type="SMART" id="SM00154">
    <property type="entry name" value="ZnF_AN1"/>
    <property type="match status" value="2"/>
</dbReference>
<evidence type="ECO:0000259" key="5">
    <source>
        <dbReference type="PROSITE" id="PS51039"/>
    </source>
</evidence>
<dbReference type="AlphaFoldDB" id="A0AAD5XW30"/>
<dbReference type="PANTHER" id="PTHR14677">
    <property type="entry name" value="ARSENITE INDUCUBLE RNA ASSOCIATED PROTEIN AIP-1-RELATED"/>
    <property type="match status" value="1"/>
</dbReference>
<dbReference type="Gene3D" id="4.10.1110.10">
    <property type="entry name" value="AN1-like Zinc finger"/>
    <property type="match status" value="2"/>
</dbReference>
<accession>A0AAD5XW30</accession>
<gene>
    <name evidence="6" type="primary">ZFAND1</name>
    <name evidence="6" type="ORF">HK099_003721</name>
</gene>
<organism evidence="6 7">
    <name type="scientific">Clydaea vesicula</name>
    <dbReference type="NCBI Taxonomy" id="447962"/>
    <lineage>
        <taxon>Eukaryota</taxon>
        <taxon>Fungi</taxon>
        <taxon>Fungi incertae sedis</taxon>
        <taxon>Chytridiomycota</taxon>
        <taxon>Chytridiomycota incertae sedis</taxon>
        <taxon>Chytridiomycetes</taxon>
        <taxon>Lobulomycetales</taxon>
        <taxon>Lobulomycetaceae</taxon>
        <taxon>Clydaea</taxon>
    </lineage>
</organism>
<evidence type="ECO:0000256" key="3">
    <source>
        <dbReference type="ARBA" id="ARBA00022833"/>
    </source>
</evidence>
<dbReference type="PANTHER" id="PTHR14677:SF20">
    <property type="entry name" value="ZINC FINGER AN1-TYPE CONTAINING 2A-RELATED"/>
    <property type="match status" value="1"/>
</dbReference>
<comment type="caution">
    <text evidence="6">The sequence shown here is derived from an EMBL/GenBank/DDBJ whole genome shotgun (WGS) entry which is preliminary data.</text>
</comment>
<sequence length="263" mass="30655">MDLAIGKHCSNSDCKQLDFLPFRCNKCELFYCQDHRFRHKCREEELTGNSPPKKKILDSDLKECFLSECNVKELFYSTCSQCSRNFCLRHRHPTDHNCESVQIKQNFQQAKSNEIKDLISEKLSSSTKIENSNKIKKPKKVNPAIELTRMKLHAMGDKGIPVESRVYFQVHLPLESNNKQIFKMFFHKDWTVGRTIDKICLLNKIENVNNKMNLEEKKISLYDTEKKLIIDTSKTWQDLISSNLITNTQQITLERDIAFASGT</sequence>
<name>A0AAD5XW30_9FUNG</name>
<evidence type="ECO:0000256" key="1">
    <source>
        <dbReference type="ARBA" id="ARBA00022723"/>
    </source>
</evidence>
<dbReference type="GO" id="GO:0005737">
    <property type="term" value="C:cytoplasm"/>
    <property type="evidence" value="ECO:0007669"/>
    <property type="project" value="TreeGrafter"/>
</dbReference>
<evidence type="ECO:0000256" key="4">
    <source>
        <dbReference type="PROSITE-ProRule" id="PRU00449"/>
    </source>
</evidence>
<dbReference type="Proteomes" id="UP001211065">
    <property type="component" value="Unassembled WGS sequence"/>
</dbReference>
<protein>
    <submittedName>
        <fullName evidence="6">AN1-type zinc finger protein 1</fullName>
    </submittedName>
</protein>
<evidence type="ECO:0000313" key="7">
    <source>
        <dbReference type="Proteomes" id="UP001211065"/>
    </source>
</evidence>
<dbReference type="Pfam" id="PF01428">
    <property type="entry name" value="zf-AN1"/>
    <property type="match status" value="2"/>
</dbReference>
<feature type="domain" description="AN1-type" evidence="5">
    <location>
        <begin position="58"/>
        <end position="106"/>
    </location>
</feature>
<dbReference type="InterPro" id="IPR035896">
    <property type="entry name" value="AN1-like_Znf"/>
</dbReference>
<dbReference type="SUPFAM" id="SSF118310">
    <property type="entry name" value="AN1-like Zinc finger"/>
    <property type="match status" value="2"/>
</dbReference>
<evidence type="ECO:0000313" key="6">
    <source>
        <dbReference type="EMBL" id="KAJ3221169.1"/>
    </source>
</evidence>
<proteinExistence type="predicted"/>